<evidence type="ECO:0000313" key="2">
    <source>
        <dbReference type="Proteomes" id="UP000659172"/>
    </source>
</evidence>
<name>A0ABX2QDY5_9HYPH</name>
<dbReference type="RefSeq" id="WP_176949955.1">
    <property type="nucleotide sequence ID" value="NZ_JABXYK010000006.1"/>
</dbReference>
<protein>
    <submittedName>
        <fullName evidence="1">Uncharacterized protein</fullName>
    </submittedName>
</protein>
<organism evidence="1 2">
    <name type="scientific">Mycoplana rhizolycopersici</name>
    <dbReference type="NCBI Taxonomy" id="2746702"/>
    <lineage>
        <taxon>Bacteria</taxon>
        <taxon>Pseudomonadati</taxon>
        <taxon>Pseudomonadota</taxon>
        <taxon>Alphaproteobacteria</taxon>
        <taxon>Hyphomicrobiales</taxon>
        <taxon>Rhizobiaceae</taxon>
        <taxon>Mycoplana</taxon>
    </lineage>
</organism>
<sequence>MKTRGRVSAAAVEINAVVPVEIVPRLQAPHDLTDEEVEVWATVVDSHPADWFAASTAPIVAAYCRHVISARRIAELIEKAVSDPELSILDYDRLLKMQERESRAIATMATKMRITNQALTNHRGNKTKTAARKPWEG</sequence>
<accession>A0ABX2QDY5</accession>
<keyword evidence="2" id="KW-1185">Reference proteome</keyword>
<gene>
    <name evidence="1" type="ORF">HV823_11990</name>
</gene>
<proteinExistence type="predicted"/>
<dbReference type="EMBL" id="JABXYK010000006">
    <property type="protein sequence ID" value="NVP55974.1"/>
    <property type="molecule type" value="Genomic_DNA"/>
</dbReference>
<evidence type="ECO:0000313" key="1">
    <source>
        <dbReference type="EMBL" id="NVP55974.1"/>
    </source>
</evidence>
<comment type="caution">
    <text evidence="1">The sequence shown here is derived from an EMBL/GenBank/DDBJ whole genome shotgun (WGS) entry which is preliminary data.</text>
</comment>
<reference evidence="1 2" key="1">
    <citation type="submission" date="2020-06" db="EMBL/GenBank/DDBJ databases">
        <title>Rhizobium sp.nov. isolated from the tomato plant.</title>
        <authorList>
            <person name="Thin K.K."/>
            <person name="Zhang X."/>
            <person name="He S."/>
        </authorList>
    </citation>
    <scope>NUCLEOTIDE SEQUENCE [LARGE SCALE GENOMIC DNA]</scope>
    <source>
        <strain evidence="1 2">DBTS2</strain>
    </source>
</reference>
<dbReference type="Proteomes" id="UP000659172">
    <property type="component" value="Unassembled WGS sequence"/>
</dbReference>